<feature type="transmembrane region" description="Helical" evidence="5">
    <location>
        <begin position="331"/>
        <end position="348"/>
    </location>
</feature>
<dbReference type="HOGENOM" id="CLU_003182_13_1_5"/>
<dbReference type="CDD" id="cd07042">
    <property type="entry name" value="STAS_SulP_like_sulfate_transporter"/>
    <property type="match status" value="1"/>
</dbReference>
<keyword evidence="8" id="KW-1185">Reference proteome</keyword>
<feature type="transmembrane region" description="Helical" evidence="5">
    <location>
        <begin position="255"/>
        <end position="277"/>
    </location>
</feature>
<evidence type="ECO:0000256" key="1">
    <source>
        <dbReference type="ARBA" id="ARBA00004141"/>
    </source>
</evidence>
<evidence type="ECO:0000256" key="5">
    <source>
        <dbReference type="SAM" id="Phobius"/>
    </source>
</evidence>
<dbReference type="GO" id="GO:0055085">
    <property type="term" value="P:transmembrane transport"/>
    <property type="evidence" value="ECO:0007669"/>
    <property type="project" value="InterPro"/>
</dbReference>
<feature type="transmembrane region" description="Helical" evidence="5">
    <location>
        <begin position="391"/>
        <end position="418"/>
    </location>
</feature>
<evidence type="ECO:0000313" key="7">
    <source>
        <dbReference type="EMBL" id="AHD03571.1"/>
    </source>
</evidence>
<keyword evidence="4 5" id="KW-0472">Membrane</keyword>
<dbReference type="Gene3D" id="3.30.750.24">
    <property type="entry name" value="STAS domain"/>
    <property type="match status" value="1"/>
</dbReference>
<dbReference type="Proteomes" id="UP000018780">
    <property type="component" value="Plasmid unnamed2"/>
</dbReference>
<gene>
    <name evidence="7" type="ORF">METH_22345</name>
</gene>
<dbReference type="SUPFAM" id="SSF52091">
    <property type="entry name" value="SpoIIaa-like"/>
    <property type="match status" value="1"/>
</dbReference>
<dbReference type="Pfam" id="PF01740">
    <property type="entry name" value="STAS"/>
    <property type="match status" value="1"/>
</dbReference>
<dbReference type="InterPro" id="IPR036513">
    <property type="entry name" value="STAS_dom_sf"/>
</dbReference>
<feature type="transmembrane region" description="Helical" evidence="5">
    <location>
        <begin position="57"/>
        <end position="77"/>
    </location>
</feature>
<dbReference type="OrthoDB" id="9769739at2"/>
<protein>
    <submittedName>
        <fullName evidence="7">Sulfate transporter</fullName>
    </submittedName>
</protein>
<dbReference type="InterPro" id="IPR011547">
    <property type="entry name" value="SLC26A/SulP_dom"/>
</dbReference>
<accession>V9VXV4</accession>
<dbReference type="RefSeq" id="WP_024092369.1">
    <property type="nucleotide sequence ID" value="NC_023136.1"/>
</dbReference>
<reference evidence="7 8" key="1">
    <citation type="submission" date="2013-09" db="EMBL/GenBank/DDBJ databases">
        <authorList>
            <consortium name="DOE Joint Genome Institute"/>
            <person name="Klenk H.-P."/>
            <person name="Huntemann M."/>
            <person name="Han J."/>
            <person name="Chen A."/>
            <person name="Kyrpides N."/>
            <person name="Mavromatis K."/>
            <person name="Markowitz V."/>
            <person name="Palaniappan K."/>
            <person name="Ivanova N."/>
            <person name="Schaumberg A."/>
            <person name="Pati A."/>
            <person name="Liolios K."/>
            <person name="Nordberg H.P."/>
            <person name="Cantor M.N."/>
            <person name="Hua S.X."/>
            <person name="Woyke T."/>
        </authorList>
    </citation>
    <scope>NUCLEOTIDE SEQUENCE [LARGE SCALE GENOMIC DNA]</scope>
    <source>
        <strain evidence="7 8">DSM 14336</strain>
        <plasmid evidence="8">2</plasmid>
    </source>
</reference>
<dbReference type="InterPro" id="IPR001902">
    <property type="entry name" value="SLC26A/SulP_fam"/>
</dbReference>
<evidence type="ECO:0000259" key="6">
    <source>
        <dbReference type="PROSITE" id="PS50801"/>
    </source>
</evidence>
<comment type="subcellular location">
    <subcellularLocation>
        <location evidence="1">Membrane</location>
        <topology evidence="1">Multi-pass membrane protein</topology>
    </subcellularLocation>
</comment>
<feature type="transmembrane region" description="Helical" evidence="5">
    <location>
        <begin position="182"/>
        <end position="201"/>
    </location>
</feature>
<sequence length="597" mass="62038">MSAATEILGRLVPVRPWMTAVDGQSLRADAMAGLTGATIVLPQGIAFAVIAGLPPEYGLFTAMIVPLVAAIWGSSMIMVSGPTTAISAVLFATLAPLAPVGTPEYVTLALVLTLLVGAMQLAAGLSGLGEVIAFISHSVIVGFTGAAAVLIFVSQLGPALGLGASEGSVLPRLLALADRRDMIEPAAMLIAAVTLGTILLMTRLDKRLPAYILALLAGSVAGALLDAAGRGVAHFAPLGAVSPSFAVPQLQADSLAALLPGAAAVAFVGLLEAISIGKSFAVARKERFDSNQEIVGQGMSNLVGSFFQCYAGSGSFTRSGLNADSGAKTPLSAILAAGFLLLMLWLVSPLVARVPVPAVSAIILYVALKLIDHREIRHIVTTSRSETVILLVTFVTGVVSELDFAILAGVVASLVVFLSQSARPLVAVGAPAGVGGRRVFLNAHHYGLPQCPQISMTRLEGPLFFGSIDHVERRFRQLDAQDGDKTRIFNLRGVGRIDMSGGQFVLDEVRRARAQGHDLHLIAKHPDILRTLERLHCGDVLGPDHIHGTKAAAIDAAVAAAQDDICARCRLRVFHECARKPGAPADESGPQTAGLTP</sequence>
<keyword evidence="2 5" id="KW-0812">Transmembrane</keyword>
<feature type="transmembrane region" description="Helical" evidence="5">
    <location>
        <begin position="140"/>
        <end position="162"/>
    </location>
</feature>
<geneLocation type="plasmid" evidence="8">
    <name>2</name>
</geneLocation>
<keyword evidence="3 5" id="KW-1133">Transmembrane helix</keyword>
<evidence type="ECO:0000256" key="3">
    <source>
        <dbReference type="ARBA" id="ARBA00022989"/>
    </source>
</evidence>
<evidence type="ECO:0000256" key="4">
    <source>
        <dbReference type="ARBA" id="ARBA00023136"/>
    </source>
</evidence>
<feature type="transmembrane region" description="Helical" evidence="5">
    <location>
        <begin position="208"/>
        <end position="225"/>
    </location>
</feature>
<organism evidence="7 8">
    <name type="scientific">Leisingera methylohalidivorans DSM 14336</name>
    <dbReference type="NCBI Taxonomy" id="999552"/>
    <lineage>
        <taxon>Bacteria</taxon>
        <taxon>Pseudomonadati</taxon>
        <taxon>Pseudomonadota</taxon>
        <taxon>Alphaproteobacteria</taxon>
        <taxon>Rhodobacterales</taxon>
        <taxon>Roseobacteraceae</taxon>
        <taxon>Leisingera</taxon>
    </lineage>
</organism>
<dbReference type="AlphaFoldDB" id="V9VXV4"/>
<proteinExistence type="predicted"/>
<feature type="transmembrane region" description="Helical" evidence="5">
    <location>
        <begin position="108"/>
        <end position="128"/>
    </location>
</feature>
<evidence type="ECO:0000256" key="2">
    <source>
        <dbReference type="ARBA" id="ARBA00022692"/>
    </source>
</evidence>
<feature type="transmembrane region" description="Helical" evidence="5">
    <location>
        <begin position="354"/>
        <end position="371"/>
    </location>
</feature>
<evidence type="ECO:0000313" key="8">
    <source>
        <dbReference type="Proteomes" id="UP000018780"/>
    </source>
</evidence>
<dbReference type="Pfam" id="PF00916">
    <property type="entry name" value="Sulfate_transp"/>
    <property type="match status" value="1"/>
</dbReference>
<feature type="transmembrane region" description="Helical" evidence="5">
    <location>
        <begin position="30"/>
        <end position="51"/>
    </location>
</feature>
<dbReference type="GO" id="GO:0016020">
    <property type="term" value="C:membrane"/>
    <property type="evidence" value="ECO:0007669"/>
    <property type="project" value="UniProtKB-SubCell"/>
</dbReference>
<dbReference type="EMBL" id="CP006775">
    <property type="protein sequence ID" value="AHD03571.1"/>
    <property type="molecule type" value="Genomic_DNA"/>
</dbReference>
<name>V9VXV4_9RHOB</name>
<keyword evidence="7" id="KW-0614">Plasmid</keyword>
<feature type="domain" description="STAS" evidence="6">
    <location>
        <begin position="444"/>
        <end position="557"/>
    </location>
</feature>
<dbReference type="PROSITE" id="PS50801">
    <property type="entry name" value="STAS"/>
    <property type="match status" value="1"/>
</dbReference>
<dbReference type="PANTHER" id="PTHR11814">
    <property type="entry name" value="SULFATE TRANSPORTER"/>
    <property type="match status" value="1"/>
</dbReference>
<dbReference type="InterPro" id="IPR002645">
    <property type="entry name" value="STAS_dom"/>
</dbReference>
<dbReference type="KEGG" id="lmd:METH_22345"/>
<dbReference type="PATRIC" id="fig|999552.6.peg.4415"/>